<dbReference type="Gene3D" id="1.10.287.130">
    <property type="match status" value="1"/>
</dbReference>
<keyword evidence="12" id="KW-0902">Two-component regulatory system</keyword>
<name>A0A6M8SWM0_9NEIS</name>
<dbReference type="RefSeq" id="WP_173534497.1">
    <property type="nucleotide sequence ID" value="NZ_CP054143.1"/>
</dbReference>
<keyword evidence="6" id="KW-0808">Transferase</keyword>
<evidence type="ECO:0000256" key="4">
    <source>
        <dbReference type="ARBA" id="ARBA00022475"/>
    </source>
</evidence>
<dbReference type="InterPro" id="IPR003660">
    <property type="entry name" value="HAMP_dom"/>
</dbReference>
<reference evidence="17 18" key="1">
    <citation type="submission" date="2020-05" db="EMBL/GenBank/DDBJ databases">
        <title>Complete genome sequence of Deefgea sp. D17.</title>
        <authorList>
            <person name="Bae J.-W."/>
            <person name="Han J.E."/>
        </authorList>
    </citation>
    <scope>NUCLEOTIDE SEQUENCE [LARGE SCALE GENOMIC DNA]</scope>
    <source>
        <strain evidence="17 18">D17</strain>
    </source>
</reference>
<dbReference type="InterPro" id="IPR003661">
    <property type="entry name" value="HisK_dim/P_dom"/>
</dbReference>
<evidence type="ECO:0000313" key="17">
    <source>
        <dbReference type="EMBL" id="QKJ67996.1"/>
    </source>
</evidence>
<dbReference type="SMART" id="SM00304">
    <property type="entry name" value="HAMP"/>
    <property type="match status" value="1"/>
</dbReference>
<evidence type="ECO:0000256" key="10">
    <source>
        <dbReference type="ARBA" id="ARBA00022840"/>
    </source>
</evidence>
<evidence type="ECO:0000256" key="12">
    <source>
        <dbReference type="ARBA" id="ARBA00023012"/>
    </source>
</evidence>
<dbReference type="InterPro" id="IPR003594">
    <property type="entry name" value="HATPase_dom"/>
</dbReference>
<dbReference type="SUPFAM" id="SSF55874">
    <property type="entry name" value="ATPase domain of HSP90 chaperone/DNA topoisomerase II/histidine kinase"/>
    <property type="match status" value="1"/>
</dbReference>
<evidence type="ECO:0000256" key="7">
    <source>
        <dbReference type="ARBA" id="ARBA00022692"/>
    </source>
</evidence>
<dbReference type="Gene3D" id="3.30.565.10">
    <property type="entry name" value="Histidine kinase-like ATPase, C-terminal domain"/>
    <property type="match status" value="1"/>
</dbReference>
<keyword evidence="5" id="KW-0597">Phosphoprotein</keyword>
<keyword evidence="7 14" id="KW-0812">Transmembrane</keyword>
<keyword evidence="13 14" id="KW-0472">Membrane</keyword>
<proteinExistence type="predicted"/>
<dbReference type="InterPro" id="IPR004358">
    <property type="entry name" value="Sig_transdc_His_kin-like_C"/>
</dbReference>
<dbReference type="GO" id="GO:0000155">
    <property type="term" value="F:phosphorelay sensor kinase activity"/>
    <property type="evidence" value="ECO:0007669"/>
    <property type="project" value="InterPro"/>
</dbReference>
<evidence type="ECO:0000256" key="1">
    <source>
        <dbReference type="ARBA" id="ARBA00000085"/>
    </source>
</evidence>
<organism evidence="17 18">
    <name type="scientific">Deefgea piscis</name>
    <dbReference type="NCBI Taxonomy" id="2739061"/>
    <lineage>
        <taxon>Bacteria</taxon>
        <taxon>Pseudomonadati</taxon>
        <taxon>Pseudomonadota</taxon>
        <taxon>Betaproteobacteria</taxon>
        <taxon>Neisseriales</taxon>
        <taxon>Chitinibacteraceae</taxon>
        <taxon>Deefgea</taxon>
    </lineage>
</organism>
<dbReference type="Gene3D" id="6.10.340.10">
    <property type="match status" value="1"/>
</dbReference>
<evidence type="ECO:0000256" key="2">
    <source>
        <dbReference type="ARBA" id="ARBA00004429"/>
    </source>
</evidence>
<dbReference type="AlphaFoldDB" id="A0A6M8SWM0"/>
<evidence type="ECO:0000256" key="11">
    <source>
        <dbReference type="ARBA" id="ARBA00022989"/>
    </source>
</evidence>
<evidence type="ECO:0000256" key="13">
    <source>
        <dbReference type="ARBA" id="ARBA00023136"/>
    </source>
</evidence>
<dbReference type="CDD" id="cd06225">
    <property type="entry name" value="HAMP"/>
    <property type="match status" value="1"/>
</dbReference>
<evidence type="ECO:0000256" key="5">
    <source>
        <dbReference type="ARBA" id="ARBA00022553"/>
    </source>
</evidence>
<feature type="domain" description="HAMP" evidence="16">
    <location>
        <begin position="376"/>
        <end position="428"/>
    </location>
</feature>
<dbReference type="PANTHER" id="PTHR45528:SF1">
    <property type="entry name" value="SENSOR HISTIDINE KINASE CPXA"/>
    <property type="match status" value="1"/>
</dbReference>
<comment type="catalytic activity">
    <reaction evidence="1">
        <text>ATP + protein L-histidine = ADP + protein N-phospho-L-histidine.</text>
        <dbReference type="EC" id="2.7.13.3"/>
    </reaction>
</comment>
<dbReference type="GO" id="GO:0005886">
    <property type="term" value="C:plasma membrane"/>
    <property type="evidence" value="ECO:0007669"/>
    <property type="project" value="UniProtKB-SubCell"/>
</dbReference>
<dbReference type="KEGG" id="dee:HQN60_15410"/>
<keyword evidence="10" id="KW-0067">ATP-binding</keyword>
<dbReference type="PROSITE" id="PS50109">
    <property type="entry name" value="HIS_KIN"/>
    <property type="match status" value="1"/>
</dbReference>
<comment type="subcellular location">
    <subcellularLocation>
        <location evidence="2">Cell inner membrane</location>
        <topology evidence="2">Multi-pass membrane protein</topology>
    </subcellularLocation>
</comment>
<dbReference type="EC" id="2.7.13.3" evidence="3"/>
<dbReference type="SUPFAM" id="SSF47384">
    <property type="entry name" value="Homodimeric domain of signal transducing histidine kinase"/>
    <property type="match status" value="1"/>
</dbReference>
<dbReference type="Gene3D" id="3.30.450.20">
    <property type="entry name" value="PAS domain"/>
    <property type="match status" value="2"/>
</dbReference>
<dbReference type="CDD" id="cd00082">
    <property type="entry name" value="HisKA"/>
    <property type="match status" value="1"/>
</dbReference>
<keyword evidence="8" id="KW-0547">Nucleotide-binding</keyword>
<dbReference type="EMBL" id="CP054143">
    <property type="protein sequence ID" value="QKJ67996.1"/>
    <property type="molecule type" value="Genomic_DNA"/>
</dbReference>
<evidence type="ECO:0000259" key="16">
    <source>
        <dbReference type="PROSITE" id="PS50885"/>
    </source>
</evidence>
<evidence type="ECO:0000259" key="15">
    <source>
        <dbReference type="PROSITE" id="PS50109"/>
    </source>
</evidence>
<keyword evidence="11 14" id="KW-1133">Transmembrane helix</keyword>
<feature type="domain" description="Histidine kinase" evidence="15">
    <location>
        <begin position="468"/>
        <end position="685"/>
    </location>
</feature>
<evidence type="ECO:0000256" key="14">
    <source>
        <dbReference type="SAM" id="Phobius"/>
    </source>
</evidence>
<keyword evidence="9" id="KW-0418">Kinase</keyword>
<dbReference type="Pfam" id="PF02518">
    <property type="entry name" value="HATPase_c"/>
    <property type="match status" value="1"/>
</dbReference>
<dbReference type="PANTHER" id="PTHR45528">
    <property type="entry name" value="SENSOR HISTIDINE KINASE CPXA"/>
    <property type="match status" value="1"/>
</dbReference>
<dbReference type="SMART" id="SM00388">
    <property type="entry name" value="HisKA"/>
    <property type="match status" value="1"/>
</dbReference>
<protein>
    <recommendedName>
        <fullName evidence="3">histidine kinase</fullName>
        <ecNumber evidence="3">2.7.13.3</ecNumber>
    </recommendedName>
</protein>
<dbReference type="InterPro" id="IPR036890">
    <property type="entry name" value="HATPase_C_sf"/>
</dbReference>
<evidence type="ECO:0000313" key="18">
    <source>
        <dbReference type="Proteomes" id="UP000504844"/>
    </source>
</evidence>
<keyword evidence="4" id="KW-1003">Cell membrane</keyword>
<evidence type="ECO:0000256" key="9">
    <source>
        <dbReference type="ARBA" id="ARBA00022777"/>
    </source>
</evidence>
<keyword evidence="18" id="KW-1185">Reference proteome</keyword>
<evidence type="ECO:0000256" key="3">
    <source>
        <dbReference type="ARBA" id="ARBA00012438"/>
    </source>
</evidence>
<sequence length="697" mass="78565">MRIFNSSSGHLFRRVLRNMALRITLAAFAISAISYYYSYQRLQEEALIHLAKYIDARSQIESSLFINAEGNTRLVRDEFIRRYGLEQNTNASAAFDQLLRQDQDGMWRIKYELDDFEHRATIAILPTAKRTPEFKRQVVLAYDLLSQYGPAFSNNYYDTFIDLNISDANLMYLPQLNYARSGSVADFAETVEPEIIATPAANPQRTSQWTGIYYDKQALEWMVSIVTPIDYLGKYIGSVGQDVLLTQLIARTNTVNIPGTYNFIISRDGHLISHPNYMQQIQQQQGKFQVANSTTPLKELFAAIKTAQPLDRFIESQDQESWLGIAPIKSTNWIFVTVYPKKILQTKAAISASIILLLGMIALALELGLLAWVLKTDIIKPLTRLKNAIQALANGKTSTELDTHRDDEIGELARSFATMAQTVQSHRHHLEELVNERTQELASRNLQLQAANEALKYLNHEKNELLTIAAHDLKNPVASIQGMSVLLKDRLHEWPSEKIQNRLSGINQLAGRIQNIIGNLIDHNALETGSVRLVFAPIPIDTLIQDVMNEWQERLAHKQQQCHYQAHNLVLTADRSALWQVLDNLISNAVKYAPHESSIVISTERIGNLIEISVSDQGPGVAPHEMVLLFKKFSRLSARPTGGEHTTGLGLSISKRLIEAMNGEIRCESQFGHGARFIITLPMFIEIDHADTNAAVL</sequence>
<dbReference type="CDD" id="cd00075">
    <property type="entry name" value="HATPase"/>
    <property type="match status" value="1"/>
</dbReference>
<dbReference type="Pfam" id="PF00672">
    <property type="entry name" value="HAMP"/>
    <property type="match status" value="1"/>
</dbReference>
<dbReference type="CDD" id="cd12912">
    <property type="entry name" value="PDC2_MCP_like"/>
    <property type="match status" value="1"/>
</dbReference>
<dbReference type="GO" id="GO:0005524">
    <property type="term" value="F:ATP binding"/>
    <property type="evidence" value="ECO:0007669"/>
    <property type="project" value="UniProtKB-KW"/>
</dbReference>
<accession>A0A6M8SWM0</accession>
<dbReference type="SUPFAM" id="SSF158472">
    <property type="entry name" value="HAMP domain-like"/>
    <property type="match status" value="1"/>
</dbReference>
<dbReference type="InterPro" id="IPR005467">
    <property type="entry name" value="His_kinase_dom"/>
</dbReference>
<dbReference type="PRINTS" id="PR00344">
    <property type="entry name" value="BCTRLSENSOR"/>
</dbReference>
<evidence type="ECO:0000256" key="6">
    <source>
        <dbReference type="ARBA" id="ARBA00022679"/>
    </source>
</evidence>
<dbReference type="SMART" id="SM00387">
    <property type="entry name" value="HATPase_c"/>
    <property type="match status" value="1"/>
</dbReference>
<evidence type="ECO:0000256" key="8">
    <source>
        <dbReference type="ARBA" id="ARBA00022741"/>
    </source>
</evidence>
<feature type="transmembrane region" description="Helical" evidence="14">
    <location>
        <begin position="20"/>
        <end position="37"/>
    </location>
</feature>
<dbReference type="Pfam" id="PF00512">
    <property type="entry name" value="HisKA"/>
    <property type="match status" value="1"/>
</dbReference>
<dbReference type="InterPro" id="IPR050398">
    <property type="entry name" value="HssS/ArlS-like"/>
</dbReference>
<dbReference type="Proteomes" id="UP000504844">
    <property type="component" value="Chromosome"/>
</dbReference>
<dbReference type="PROSITE" id="PS50885">
    <property type="entry name" value="HAMP"/>
    <property type="match status" value="1"/>
</dbReference>
<gene>
    <name evidence="17" type="ORF">HQN60_15410</name>
</gene>
<dbReference type="FunFam" id="3.30.565.10:FF:000006">
    <property type="entry name" value="Sensor histidine kinase WalK"/>
    <property type="match status" value="1"/>
</dbReference>
<feature type="transmembrane region" description="Helical" evidence="14">
    <location>
        <begin position="350"/>
        <end position="374"/>
    </location>
</feature>
<dbReference type="InterPro" id="IPR036097">
    <property type="entry name" value="HisK_dim/P_sf"/>
</dbReference>